<dbReference type="EMBL" id="CP036339">
    <property type="protein sequence ID" value="QDT71275.1"/>
    <property type="molecule type" value="Genomic_DNA"/>
</dbReference>
<dbReference type="OrthoDB" id="250076at2"/>
<protein>
    <recommendedName>
        <fullName evidence="4">Serine protease</fullName>
    </recommendedName>
</protein>
<sequence precursor="true">MRTLLLIAVMAFGMSPMHSAAQPGSDQLGFNAGSGSVPLWTETPADEVRDLSALVQEMRPSIFLVGTPDGGHGTAFVISQENRLLATNAHVADIMQETGGEMLAISNGTTRVYEVEEAYYHPGVRRIVGGMVVRDSDSQHGDVYPHSPDVAILRIKAGEELPPELKLARPDDLSRLLAKPIGMMGFPGHDTSWPELGRTPEATFRQGVICRATDFANSVDVPADELQFIQHSMASWPGFSGSPIFLPNGHVVAIHNSGRSLEQNGSRTSMAFGIRVDCLWEALKQHNLLGEIAIKVDPDAVDVNRFAQPDPALEALNEVRRLISLARIDLMRKNPLAAAERCTEVIEALPNYADAYDVRCIAYNFHVNHEINARNAEARKYYEMALADATKAAELDPSSADHYLDMAVSMINLESADAPAGSYAYSEDAIKIAEKIIATDGVRSRDRAYAYRLKAFASAWDAKSLGDIESAIEADPWIPQNYTSLATYWRLQRNPEKQKAAQLKADRLMAAVADGDQAWLAATSHDADHRNGADALRLAKQACEATDYRWWGGLKALAAAHAELGEFDKSLDVAAKAIDLAPPEEADSIVKQRRAYESGKAWRDRG</sequence>
<dbReference type="AlphaFoldDB" id="A0A517TSC5"/>
<dbReference type="InterPro" id="IPR009003">
    <property type="entry name" value="Peptidase_S1_PA"/>
</dbReference>
<proteinExistence type="predicted"/>
<dbReference type="Proteomes" id="UP000317909">
    <property type="component" value="Chromosome"/>
</dbReference>
<keyword evidence="3" id="KW-1185">Reference proteome</keyword>
<evidence type="ECO:0008006" key="4">
    <source>
        <dbReference type="Google" id="ProtNLM"/>
    </source>
</evidence>
<name>A0A517TSC5_9BACT</name>
<dbReference type="Gene3D" id="1.25.40.10">
    <property type="entry name" value="Tetratricopeptide repeat domain"/>
    <property type="match status" value="1"/>
</dbReference>
<organism evidence="2 3">
    <name type="scientific">Lacipirellula limnantheis</name>
    <dbReference type="NCBI Taxonomy" id="2528024"/>
    <lineage>
        <taxon>Bacteria</taxon>
        <taxon>Pseudomonadati</taxon>
        <taxon>Planctomycetota</taxon>
        <taxon>Planctomycetia</taxon>
        <taxon>Pirellulales</taxon>
        <taxon>Lacipirellulaceae</taxon>
        <taxon>Lacipirellula</taxon>
    </lineage>
</organism>
<keyword evidence="1" id="KW-0732">Signal</keyword>
<gene>
    <name evidence="2" type="ORF">I41_04310</name>
</gene>
<dbReference type="InterPro" id="IPR011990">
    <property type="entry name" value="TPR-like_helical_dom_sf"/>
</dbReference>
<dbReference type="Gene3D" id="2.40.10.10">
    <property type="entry name" value="Trypsin-like serine proteases"/>
    <property type="match status" value="2"/>
</dbReference>
<dbReference type="KEGG" id="llh:I41_04310"/>
<dbReference type="Pfam" id="PF13365">
    <property type="entry name" value="Trypsin_2"/>
    <property type="match status" value="1"/>
</dbReference>
<evidence type="ECO:0000256" key="1">
    <source>
        <dbReference type="SAM" id="SignalP"/>
    </source>
</evidence>
<evidence type="ECO:0000313" key="3">
    <source>
        <dbReference type="Proteomes" id="UP000317909"/>
    </source>
</evidence>
<dbReference type="InterPro" id="IPR043504">
    <property type="entry name" value="Peptidase_S1_PA_chymotrypsin"/>
</dbReference>
<evidence type="ECO:0000313" key="2">
    <source>
        <dbReference type="EMBL" id="QDT71275.1"/>
    </source>
</evidence>
<dbReference type="SUPFAM" id="SSF50494">
    <property type="entry name" value="Trypsin-like serine proteases"/>
    <property type="match status" value="1"/>
</dbReference>
<feature type="chain" id="PRO_5022148349" description="Serine protease" evidence="1">
    <location>
        <begin position="21"/>
        <end position="606"/>
    </location>
</feature>
<reference evidence="2 3" key="1">
    <citation type="submission" date="2019-02" db="EMBL/GenBank/DDBJ databases">
        <title>Deep-cultivation of Planctomycetes and their phenomic and genomic characterization uncovers novel biology.</title>
        <authorList>
            <person name="Wiegand S."/>
            <person name="Jogler M."/>
            <person name="Boedeker C."/>
            <person name="Pinto D."/>
            <person name="Vollmers J."/>
            <person name="Rivas-Marin E."/>
            <person name="Kohn T."/>
            <person name="Peeters S.H."/>
            <person name="Heuer A."/>
            <person name="Rast P."/>
            <person name="Oberbeckmann S."/>
            <person name="Bunk B."/>
            <person name="Jeske O."/>
            <person name="Meyerdierks A."/>
            <person name="Storesund J.E."/>
            <person name="Kallscheuer N."/>
            <person name="Luecker S."/>
            <person name="Lage O.M."/>
            <person name="Pohl T."/>
            <person name="Merkel B.J."/>
            <person name="Hornburger P."/>
            <person name="Mueller R.-W."/>
            <person name="Bruemmer F."/>
            <person name="Labrenz M."/>
            <person name="Spormann A.M."/>
            <person name="Op den Camp H."/>
            <person name="Overmann J."/>
            <person name="Amann R."/>
            <person name="Jetten M.S.M."/>
            <person name="Mascher T."/>
            <person name="Medema M.H."/>
            <person name="Devos D.P."/>
            <person name="Kaster A.-K."/>
            <person name="Ovreas L."/>
            <person name="Rohde M."/>
            <person name="Galperin M.Y."/>
            <person name="Jogler C."/>
        </authorList>
    </citation>
    <scope>NUCLEOTIDE SEQUENCE [LARGE SCALE GENOMIC DNA]</scope>
    <source>
        <strain evidence="2 3">I41</strain>
    </source>
</reference>
<dbReference type="SUPFAM" id="SSF48452">
    <property type="entry name" value="TPR-like"/>
    <property type="match status" value="2"/>
</dbReference>
<accession>A0A517TSC5</accession>
<feature type="signal peptide" evidence="1">
    <location>
        <begin position="1"/>
        <end position="20"/>
    </location>
</feature>